<evidence type="ECO:0000313" key="2">
    <source>
        <dbReference type="Proteomes" id="UP000772434"/>
    </source>
</evidence>
<sequence>MKLPPTIMRHLHYSPIQVISPPSLSHYGWSRLALLRGRREPREDGSSTLQTRAVQHYLTQVKTATRPRQQHVLLQCTGLMSIPALRWHFLDTVAPYFPLPHNRIFSKSDAFNYPQRFISHWSQVAPTARYIYQVTGCWRGSRRMSLTVAQRRVMRSSLPYIHDCICAPTSPTVR</sequence>
<dbReference type="AlphaFoldDB" id="A0A9P5UF86"/>
<gene>
    <name evidence="1" type="ORF">BDP27DRAFT_339618</name>
</gene>
<comment type="caution">
    <text evidence="1">The sequence shown here is derived from an EMBL/GenBank/DDBJ whole genome shotgun (WGS) entry which is preliminary data.</text>
</comment>
<protein>
    <submittedName>
        <fullName evidence="1">Uncharacterized protein</fullName>
    </submittedName>
</protein>
<keyword evidence="2" id="KW-1185">Reference proteome</keyword>
<dbReference type="EMBL" id="JADNRY010000002">
    <property type="protein sequence ID" value="KAF9078030.1"/>
    <property type="molecule type" value="Genomic_DNA"/>
</dbReference>
<name>A0A9P5UF86_9AGAR</name>
<proteinExistence type="predicted"/>
<accession>A0A9P5UF86</accession>
<dbReference type="Proteomes" id="UP000772434">
    <property type="component" value="Unassembled WGS sequence"/>
</dbReference>
<evidence type="ECO:0000313" key="1">
    <source>
        <dbReference type="EMBL" id="KAF9078030.1"/>
    </source>
</evidence>
<organism evidence="1 2">
    <name type="scientific">Rhodocollybia butyracea</name>
    <dbReference type="NCBI Taxonomy" id="206335"/>
    <lineage>
        <taxon>Eukaryota</taxon>
        <taxon>Fungi</taxon>
        <taxon>Dikarya</taxon>
        <taxon>Basidiomycota</taxon>
        <taxon>Agaricomycotina</taxon>
        <taxon>Agaricomycetes</taxon>
        <taxon>Agaricomycetidae</taxon>
        <taxon>Agaricales</taxon>
        <taxon>Marasmiineae</taxon>
        <taxon>Omphalotaceae</taxon>
        <taxon>Rhodocollybia</taxon>
    </lineage>
</organism>
<reference evidence="1" key="1">
    <citation type="submission" date="2020-11" db="EMBL/GenBank/DDBJ databases">
        <authorList>
            <consortium name="DOE Joint Genome Institute"/>
            <person name="Ahrendt S."/>
            <person name="Riley R."/>
            <person name="Andreopoulos W."/>
            <person name="Labutti K."/>
            <person name="Pangilinan J."/>
            <person name="Ruiz-Duenas F.J."/>
            <person name="Barrasa J.M."/>
            <person name="Sanchez-Garcia M."/>
            <person name="Camarero S."/>
            <person name="Miyauchi S."/>
            <person name="Serrano A."/>
            <person name="Linde D."/>
            <person name="Babiker R."/>
            <person name="Drula E."/>
            <person name="Ayuso-Fernandez I."/>
            <person name="Pacheco R."/>
            <person name="Padilla G."/>
            <person name="Ferreira P."/>
            <person name="Barriuso J."/>
            <person name="Kellner H."/>
            <person name="Castanera R."/>
            <person name="Alfaro M."/>
            <person name="Ramirez L."/>
            <person name="Pisabarro A.G."/>
            <person name="Kuo A."/>
            <person name="Tritt A."/>
            <person name="Lipzen A."/>
            <person name="He G."/>
            <person name="Yan M."/>
            <person name="Ng V."/>
            <person name="Cullen D."/>
            <person name="Martin F."/>
            <person name="Rosso M.-N."/>
            <person name="Henrissat B."/>
            <person name="Hibbett D."/>
            <person name="Martinez A.T."/>
            <person name="Grigoriev I.V."/>
        </authorList>
    </citation>
    <scope>NUCLEOTIDE SEQUENCE</scope>
    <source>
        <strain evidence="1">AH 40177</strain>
    </source>
</reference>